<feature type="transmembrane region" description="Helical" evidence="6">
    <location>
        <begin position="186"/>
        <end position="208"/>
    </location>
</feature>
<feature type="transmembrane region" description="Helical" evidence="6">
    <location>
        <begin position="124"/>
        <end position="141"/>
    </location>
</feature>
<feature type="transmembrane region" description="Helical" evidence="6">
    <location>
        <begin position="261"/>
        <end position="279"/>
    </location>
</feature>
<dbReference type="PROSITE" id="PS50005">
    <property type="entry name" value="TPR"/>
    <property type="match status" value="1"/>
</dbReference>
<dbReference type="Pfam" id="PF04932">
    <property type="entry name" value="Wzy_C"/>
    <property type="match status" value="1"/>
</dbReference>
<name>A0ABY5PI41_9ACTN</name>
<dbReference type="Gene3D" id="1.25.40.10">
    <property type="entry name" value="Tetratricopeptide repeat domain"/>
    <property type="match status" value="1"/>
</dbReference>
<dbReference type="PANTHER" id="PTHR37422">
    <property type="entry name" value="TEICHURONIC ACID BIOSYNTHESIS PROTEIN TUAE"/>
    <property type="match status" value="1"/>
</dbReference>
<feature type="transmembrane region" description="Helical" evidence="6">
    <location>
        <begin position="486"/>
        <end position="504"/>
    </location>
</feature>
<feature type="transmembrane region" description="Helical" evidence="6">
    <location>
        <begin position="148"/>
        <end position="166"/>
    </location>
</feature>
<reference evidence="9" key="1">
    <citation type="submission" date="2021-11" db="EMBL/GenBank/DDBJ databases">
        <title>Cultivation dependent microbiological survey of springs from the worlds oldest radium mine currently devoted to the extraction of radon-saturated water.</title>
        <authorList>
            <person name="Kapinusova G."/>
            <person name="Smrhova T."/>
            <person name="Strejcek M."/>
            <person name="Suman J."/>
            <person name="Jani K."/>
            <person name="Pajer P."/>
            <person name="Uhlik O."/>
        </authorList>
    </citation>
    <scope>NUCLEOTIDE SEQUENCE [LARGE SCALE GENOMIC DNA]</scope>
    <source>
        <strain evidence="9">J379</strain>
    </source>
</reference>
<feature type="transmembrane region" description="Helical" evidence="6">
    <location>
        <begin position="215"/>
        <end position="233"/>
    </location>
</feature>
<feature type="transmembrane region" description="Helical" evidence="6">
    <location>
        <begin position="299"/>
        <end position="324"/>
    </location>
</feature>
<evidence type="ECO:0000256" key="2">
    <source>
        <dbReference type="ARBA" id="ARBA00022692"/>
    </source>
</evidence>
<feature type="transmembrane region" description="Helical" evidence="6">
    <location>
        <begin position="510"/>
        <end position="530"/>
    </location>
</feature>
<gene>
    <name evidence="8" type="ORF">LRS13_01050</name>
</gene>
<comment type="subcellular location">
    <subcellularLocation>
        <location evidence="1">Membrane</location>
        <topology evidence="1">Multi-pass membrane protein</topology>
    </subcellularLocation>
</comment>
<sequence length="706" mass="73972">MSAVAAPPDTQLGPLARAVGTAARAPQRPGCAPALLSLGLGLLLCMVAFGADGGLRLGRLTIVEISLLLGGGLAAAIGLLAAPRDEKLWGGGTMVLFGAFAALTALSVGWSVEPAESWLEANRTFAWFAAFAAAALLARAVPDGWKVLLGAFLVFGVVLCGYATLTKLLPAQFSPEETYARLREPYGYWNSVGLTAAMTIPCCLWLGARRHGHQALNALAYPAVTILVFALLLAYSRGALLATAIACGVWFAIVPLRVRGVTVLAVGSGGALLVTLWAFGQSALTEDKAALALRQTAGWQMAVLLTIVLLIVLAIGLALTFAAARRAPGTTTRRTFGTVVVVLLLLAPLVGLGVLAASDKGLGGSISSGWKSLTDPNAVTPANDPSRLTAVGSVRARYWNEALKTFQDNQWVGVGAGGYAISRTLYRTDELDVLHAHGYVVQVLADLGIVGALVTLALLAAWLAAALRTCALRRRDRGTPWTPERVGLVTLLAVVIVFGFHSFVDWTWYVPGNVVPAMLAAGWLAGRGPLATPRPAERFATRLRAGLRDRSHLVQAGIVVVLAIVAAWTAWQPWASNRIEQDALAALSSGDTAEATILARRATDRNPLSIDALFTLAAIRTAAGDQAGARRAYTDAVELQPRNPRPWLSLAQFELSVGDANAAEQAVRPALYLDPKSQEAAALFVQATGGATQTIPAPAGTEELGP</sequence>
<dbReference type="SUPFAM" id="SSF48452">
    <property type="entry name" value="TPR-like"/>
    <property type="match status" value="1"/>
</dbReference>
<feature type="transmembrane region" description="Helical" evidence="6">
    <location>
        <begin position="551"/>
        <end position="571"/>
    </location>
</feature>
<accession>A0ABY5PI41</accession>
<dbReference type="EMBL" id="CP088295">
    <property type="protein sequence ID" value="UUY04145.1"/>
    <property type="molecule type" value="Genomic_DNA"/>
</dbReference>
<feature type="domain" description="O-antigen ligase-related" evidence="7">
    <location>
        <begin position="308"/>
        <end position="455"/>
    </location>
</feature>
<evidence type="ECO:0000256" key="3">
    <source>
        <dbReference type="ARBA" id="ARBA00022989"/>
    </source>
</evidence>
<evidence type="ECO:0000313" key="9">
    <source>
        <dbReference type="Proteomes" id="UP001058860"/>
    </source>
</evidence>
<keyword evidence="9" id="KW-1185">Reference proteome</keyword>
<feature type="transmembrane region" description="Helical" evidence="6">
    <location>
        <begin position="336"/>
        <end position="357"/>
    </location>
</feature>
<feature type="repeat" description="TPR" evidence="5">
    <location>
        <begin position="610"/>
        <end position="643"/>
    </location>
</feature>
<keyword evidence="8" id="KW-0436">Ligase</keyword>
<dbReference type="RefSeq" id="WP_353864638.1">
    <property type="nucleotide sequence ID" value="NZ_CP088295.1"/>
</dbReference>
<keyword evidence="3 6" id="KW-1133">Transmembrane helix</keyword>
<feature type="transmembrane region" description="Helical" evidence="6">
    <location>
        <begin position="57"/>
        <end position="82"/>
    </location>
</feature>
<keyword evidence="2 6" id="KW-0812">Transmembrane</keyword>
<dbReference type="InterPro" id="IPR019734">
    <property type="entry name" value="TPR_rpt"/>
</dbReference>
<feature type="transmembrane region" description="Helical" evidence="6">
    <location>
        <begin position="94"/>
        <end position="112"/>
    </location>
</feature>
<dbReference type="InterPro" id="IPR011990">
    <property type="entry name" value="TPR-like_helical_dom_sf"/>
</dbReference>
<feature type="transmembrane region" description="Helical" evidence="6">
    <location>
        <begin position="34"/>
        <end position="51"/>
    </location>
</feature>
<evidence type="ECO:0000259" key="7">
    <source>
        <dbReference type="Pfam" id="PF04932"/>
    </source>
</evidence>
<protein>
    <submittedName>
        <fullName evidence="8">O-antigen ligase family protein</fullName>
    </submittedName>
</protein>
<dbReference type="Proteomes" id="UP001058860">
    <property type="component" value="Chromosome"/>
</dbReference>
<keyword evidence="5" id="KW-0802">TPR repeat</keyword>
<dbReference type="InterPro" id="IPR007016">
    <property type="entry name" value="O-antigen_ligase-rel_domated"/>
</dbReference>
<evidence type="ECO:0000256" key="1">
    <source>
        <dbReference type="ARBA" id="ARBA00004141"/>
    </source>
</evidence>
<feature type="transmembrane region" description="Helical" evidence="6">
    <location>
        <begin position="439"/>
        <end position="465"/>
    </location>
</feature>
<evidence type="ECO:0000256" key="5">
    <source>
        <dbReference type="PROSITE-ProRule" id="PRU00339"/>
    </source>
</evidence>
<feature type="transmembrane region" description="Helical" evidence="6">
    <location>
        <begin position="239"/>
        <end position="256"/>
    </location>
</feature>
<keyword evidence="4 6" id="KW-0472">Membrane</keyword>
<dbReference type="GO" id="GO:0016874">
    <property type="term" value="F:ligase activity"/>
    <property type="evidence" value="ECO:0007669"/>
    <property type="project" value="UniProtKB-KW"/>
</dbReference>
<evidence type="ECO:0000313" key="8">
    <source>
        <dbReference type="EMBL" id="UUY04145.1"/>
    </source>
</evidence>
<evidence type="ECO:0000256" key="6">
    <source>
        <dbReference type="SAM" id="Phobius"/>
    </source>
</evidence>
<dbReference type="InterPro" id="IPR051533">
    <property type="entry name" value="WaaL-like"/>
</dbReference>
<organism evidence="8 9">
    <name type="scientific">Svornostia abyssi</name>
    <dbReference type="NCBI Taxonomy" id="2898438"/>
    <lineage>
        <taxon>Bacteria</taxon>
        <taxon>Bacillati</taxon>
        <taxon>Actinomycetota</taxon>
        <taxon>Thermoleophilia</taxon>
        <taxon>Solirubrobacterales</taxon>
        <taxon>Baekduiaceae</taxon>
        <taxon>Svornostia</taxon>
    </lineage>
</organism>
<proteinExistence type="predicted"/>
<dbReference type="PANTHER" id="PTHR37422:SF13">
    <property type="entry name" value="LIPOPOLYSACCHARIDE BIOSYNTHESIS PROTEIN PA4999-RELATED"/>
    <property type="match status" value="1"/>
</dbReference>
<evidence type="ECO:0000256" key="4">
    <source>
        <dbReference type="ARBA" id="ARBA00023136"/>
    </source>
</evidence>